<feature type="transmembrane region" description="Helical" evidence="1">
    <location>
        <begin position="222"/>
        <end position="240"/>
    </location>
</feature>
<dbReference type="STRING" id="1265313.HRUBRA_02383"/>
<dbReference type="RefSeq" id="WP_035518146.1">
    <property type="nucleotide sequence ID" value="NZ_KN234805.1"/>
</dbReference>
<keyword evidence="3" id="KW-1185">Reference proteome</keyword>
<reference evidence="2 3" key="1">
    <citation type="journal article" date="2014" name="Genome Announc.">
        <title>Genome Sequence of Gammaproteobacterial Pseudohaliea rubra Type Strain DSM 19751, Isolated from Coastal Seawater of the Mediterranean Sea.</title>
        <authorList>
            <person name="Spring S."/>
            <person name="Fiebig A."/>
            <person name="Riedel T."/>
            <person name="Goker M."/>
            <person name="Klenk H.P."/>
        </authorList>
    </citation>
    <scope>NUCLEOTIDE SEQUENCE [LARGE SCALE GENOMIC DNA]</scope>
    <source>
        <strain evidence="2 3">DSM 19751</strain>
    </source>
</reference>
<evidence type="ECO:0000256" key="1">
    <source>
        <dbReference type="SAM" id="Phobius"/>
    </source>
</evidence>
<feature type="transmembrane region" description="Helical" evidence="1">
    <location>
        <begin position="130"/>
        <end position="153"/>
    </location>
</feature>
<dbReference type="AlphaFoldDB" id="A0A095XTQ4"/>
<proteinExistence type="predicted"/>
<dbReference type="eggNOG" id="ENOG502Z9YU">
    <property type="taxonomic scope" value="Bacteria"/>
</dbReference>
<feature type="transmembrane region" description="Helical" evidence="1">
    <location>
        <begin position="173"/>
        <end position="201"/>
    </location>
</feature>
<feature type="transmembrane region" description="Helical" evidence="1">
    <location>
        <begin position="276"/>
        <end position="293"/>
    </location>
</feature>
<comment type="caution">
    <text evidence="2">The sequence shown here is derived from an EMBL/GenBank/DDBJ whole genome shotgun (WGS) entry which is preliminary data.</text>
</comment>
<evidence type="ECO:0000313" key="3">
    <source>
        <dbReference type="Proteomes" id="UP000029640"/>
    </source>
</evidence>
<accession>A0A095XTQ4</accession>
<dbReference type="Pfam" id="PF11168">
    <property type="entry name" value="DUF2955"/>
    <property type="match status" value="1"/>
</dbReference>
<dbReference type="Proteomes" id="UP000029640">
    <property type="component" value="Unassembled WGS sequence"/>
</dbReference>
<evidence type="ECO:0000313" key="2">
    <source>
        <dbReference type="EMBL" id="KGE03036.1"/>
    </source>
</evidence>
<organism evidence="2 3">
    <name type="scientific">Pseudohaliea rubra DSM 19751</name>
    <dbReference type="NCBI Taxonomy" id="1265313"/>
    <lineage>
        <taxon>Bacteria</taxon>
        <taxon>Pseudomonadati</taxon>
        <taxon>Pseudomonadota</taxon>
        <taxon>Gammaproteobacteria</taxon>
        <taxon>Cellvibrionales</taxon>
        <taxon>Halieaceae</taxon>
        <taxon>Pseudohaliea</taxon>
    </lineage>
</organism>
<feature type="transmembrane region" description="Helical" evidence="1">
    <location>
        <begin position="105"/>
        <end position="123"/>
    </location>
</feature>
<feature type="transmembrane region" description="Helical" evidence="1">
    <location>
        <begin position="52"/>
        <end position="72"/>
    </location>
</feature>
<feature type="transmembrane region" description="Helical" evidence="1">
    <location>
        <begin position="305"/>
        <end position="326"/>
    </location>
</feature>
<sequence length="347" mass="36082">MNRKAARRSSHRLAAATALAIAAGYGLALPMPFLAALLAVFLTSGAGEAPGAKRIVAILLALALTLGLGVLLGPLASTYPVTGLTLMAIGIFISTRIAVSQGREPLGMLLAIGCAVIPAIAAVDPGLAALLIGAMVQATAIALLCQLAAFALFPATEAAPAPPPAPALADSQWIALRATVFMAPPVALLLLNPTFYLPVAMKSLLLSREASALSTRAASRELLTSTLAGGVGAVLFWLLLGLAPTLWFFTLWTALFTAFAGYRCYGLVPSRYGPTWWVNALVTLLILLGAAVQDSAAGKDVYQAFALRLVLFLGVSGYALLATAALERWRNRRRGARARTPEALPCL</sequence>
<dbReference type="HOGENOM" id="CLU_803426_0_0_6"/>
<keyword evidence="1" id="KW-0472">Membrane</keyword>
<keyword evidence="1" id="KW-0812">Transmembrane</keyword>
<protein>
    <submittedName>
        <fullName evidence="2">Putative Membrane protein</fullName>
    </submittedName>
</protein>
<keyword evidence="1" id="KW-1133">Transmembrane helix</keyword>
<name>A0A095XTQ4_9GAMM</name>
<feature type="transmembrane region" description="Helical" evidence="1">
    <location>
        <begin position="79"/>
        <end position="99"/>
    </location>
</feature>
<gene>
    <name evidence="2" type="ORF">HRUBRA_02383</name>
</gene>
<dbReference type="EMBL" id="AUVB01000074">
    <property type="protein sequence ID" value="KGE03036.1"/>
    <property type="molecule type" value="Genomic_DNA"/>
</dbReference>
<dbReference type="InterPro" id="IPR022604">
    <property type="entry name" value="DUF2955"/>
</dbReference>
<feature type="transmembrane region" description="Helical" evidence="1">
    <location>
        <begin position="246"/>
        <end position="264"/>
    </location>
</feature>